<dbReference type="InterPro" id="IPR047112">
    <property type="entry name" value="RecG/Mfd"/>
</dbReference>
<protein>
    <recommendedName>
        <fullName evidence="8">Probable DNA 3'-5' helicase RecG</fullName>
    </recommendedName>
</protein>
<sequence>MRPDILNPLFAEVEVLKGIGPTLAKPLAKLGIARVVDLLFHLPTGVVERRKVDRLDEADAGRGVIVTLTAVSYRGSSSPRGPFRVQAVDGEGNAVSLVFFGGKSGWARKQFPLDEPRVVAGRLDLYGPELQIVRPESVPLAEAAEIVEREPVYPLSAGITSKRLGQLVAQALERVPGLPEWIEPSLVASKGWPGFAEALERAHGDPADEKARERLAYDEVFANQLALMLVRASTRRRKGRALVGDGRLRAKLDLPYAPTGAQARAIAEIEGDMVQETPMLRLLQGDVGAGKTLVATMALIAAVEAGAQGALLAPTEILARQHLATLQRQLSPLGLNVAILTGREKGKLRESTLMGLADGSIDILIGTHAIFQDTVSYKALGLVVVDEQHRFGVAQRLMLASKGAHPPHLLVMTATPIPRTLLLASHGEMDVSRLDEMPPGRQPIETRVIAVERMDEVVAGLGRHVAAGGQAYWVCPLVEESESGDDAAAEARAAALALRFGDRVGLVHGRMKGPDKDAVMAAFQQNAISVLVATTVIEVGVDVPNATLIVIEAAERFGLAQLHQLRGRVGRGSQHSRCLLLRGSALSETSRARLALMRDTNDGFLIAEKDLELRGGGEILGTRQSGEQGARLADVVQTTALIPTAHADARLLTDRDGGLEAPRGIAARTLLYLFERDAAVGLLRAG</sequence>
<dbReference type="GO" id="GO:0003678">
    <property type="term" value="F:DNA helicase activity"/>
    <property type="evidence" value="ECO:0007669"/>
    <property type="project" value="UniProtKB-EC"/>
</dbReference>
<dbReference type="Pfam" id="PF00271">
    <property type="entry name" value="Helicase_C"/>
    <property type="match status" value="1"/>
</dbReference>
<keyword evidence="5" id="KW-0067">ATP-binding</keyword>
<name>A0ABY7NMJ9_9SPHN</name>
<evidence type="ECO:0000256" key="3">
    <source>
        <dbReference type="ARBA" id="ARBA00022801"/>
    </source>
</evidence>
<dbReference type="SUPFAM" id="SSF52540">
    <property type="entry name" value="P-loop containing nucleoside triphosphate hydrolases"/>
    <property type="match status" value="2"/>
</dbReference>
<dbReference type="GO" id="GO:0016740">
    <property type="term" value="F:transferase activity"/>
    <property type="evidence" value="ECO:0007669"/>
    <property type="project" value="UniProtKB-KW"/>
</dbReference>
<dbReference type="SUPFAM" id="SSF50249">
    <property type="entry name" value="Nucleic acid-binding proteins"/>
    <property type="match status" value="1"/>
</dbReference>
<accession>A0ABY7NMJ9</accession>
<dbReference type="RefSeq" id="WP_270075798.1">
    <property type="nucleotide sequence ID" value="NZ_CP115174.1"/>
</dbReference>
<gene>
    <name evidence="11" type="primary">recG</name>
    <name evidence="11" type="ORF">PBT88_13185</name>
</gene>
<dbReference type="InterPro" id="IPR011545">
    <property type="entry name" value="DEAD/DEAH_box_helicase_dom"/>
</dbReference>
<dbReference type="NCBIfam" id="NF008164">
    <property type="entry name" value="PRK10917.1-2"/>
    <property type="match status" value="1"/>
</dbReference>
<dbReference type="InterPro" id="IPR001650">
    <property type="entry name" value="Helicase_C-like"/>
</dbReference>
<dbReference type="CDD" id="cd04488">
    <property type="entry name" value="RecG_wedge_OBF"/>
    <property type="match status" value="1"/>
</dbReference>
<feature type="domain" description="Helicase ATP-binding" evidence="9">
    <location>
        <begin position="272"/>
        <end position="434"/>
    </location>
</feature>
<keyword evidence="7" id="KW-0234">DNA repair</keyword>
<keyword evidence="6" id="KW-0238">DNA-binding</keyword>
<evidence type="ECO:0000256" key="6">
    <source>
        <dbReference type="ARBA" id="ARBA00023125"/>
    </source>
</evidence>
<dbReference type="NCBIfam" id="NF008168">
    <property type="entry name" value="PRK10917.2-2"/>
    <property type="match status" value="1"/>
</dbReference>
<keyword evidence="2" id="KW-0227">DNA damage</keyword>
<dbReference type="SMART" id="SM00487">
    <property type="entry name" value="DEXDc"/>
    <property type="match status" value="1"/>
</dbReference>
<evidence type="ECO:0000259" key="10">
    <source>
        <dbReference type="PROSITE" id="PS51194"/>
    </source>
</evidence>
<proteinExistence type="predicted"/>
<dbReference type="InterPro" id="IPR045562">
    <property type="entry name" value="RecG_dom3_C"/>
</dbReference>
<dbReference type="Proteomes" id="UP001210865">
    <property type="component" value="Chromosome"/>
</dbReference>
<dbReference type="PROSITE" id="PS51192">
    <property type="entry name" value="HELICASE_ATP_BIND_1"/>
    <property type="match status" value="1"/>
</dbReference>
<dbReference type="InterPro" id="IPR033454">
    <property type="entry name" value="RecG_wedge"/>
</dbReference>
<dbReference type="SMART" id="SM00490">
    <property type="entry name" value="HELICc"/>
    <property type="match status" value="1"/>
</dbReference>
<evidence type="ECO:0000256" key="1">
    <source>
        <dbReference type="ARBA" id="ARBA00022741"/>
    </source>
</evidence>
<evidence type="ECO:0000256" key="2">
    <source>
        <dbReference type="ARBA" id="ARBA00022763"/>
    </source>
</evidence>
<evidence type="ECO:0000259" key="9">
    <source>
        <dbReference type="PROSITE" id="PS51192"/>
    </source>
</evidence>
<dbReference type="CDD" id="cd17992">
    <property type="entry name" value="DEXHc_RecG"/>
    <property type="match status" value="1"/>
</dbReference>
<dbReference type="Pfam" id="PF00270">
    <property type="entry name" value="DEAD"/>
    <property type="match status" value="1"/>
</dbReference>
<dbReference type="Pfam" id="PF17191">
    <property type="entry name" value="RecG_wedge"/>
    <property type="match status" value="1"/>
</dbReference>
<keyword evidence="1" id="KW-0547">Nucleotide-binding</keyword>
<keyword evidence="12" id="KW-1185">Reference proteome</keyword>
<evidence type="ECO:0000256" key="5">
    <source>
        <dbReference type="ARBA" id="ARBA00022840"/>
    </source>
</evidence>
<feature type="domain" description="Helicase C-terminal" evidence="10">
    <location>
        <begin position="443"/>
        <end position="612"/>
    </location>
</feature>
<reference evidence="11 12" key="1">
    <citation type="submission" date="2022-12" db="EMBL/GenBank/DDBJ databases">
        <title>Sphingomonas abieness sp. nov., an endophytic bacterium isolated from Abies koreana.</title>
        <authorList>
            <person name="Jiang L."/>
            <person name="Lee J."/>
        </authorList>
    </citation>
    <scope>NUCLEOTIDE SEQUENCE [LARGE SCALE GENOMIC DNA]</scope>
    <source>
        <strain evidence="12">PAMB 00755</strain>
    </source>
</reference>
<keyword evidence="11" id="KW-0808">Transferase</keyword>
<organism evidence="11 12">
    <name type="scientific">Sphingomonas abietis</name>
    <dbReference type="NCBI Taxonomy" id="3012344"/>
    <lineage>
        <taxon>Bacteria</taxon>
        <taxon>Pseudomonadati</taxon>
        <taxon>Pseudomonadota</taxon>
        <taxon>Alphaproteobacteria</taxon>
        <taxon>Sphingomonadales</taxon>
        <taxon>Sphingomonadaceae</taxon>
        <taxon>Sphingomonas</taxon>
    </lineage>
</organism>
<evidence type="ECO:0000256" key="7">
    <source>
        <dbReference type="ARBA" id="ARBA00023204"/>
    </source>
</evidence>
<evidence type="ECO:0000256" key="4">
    <source>
        <dbReference type="ARBA" id="ARBA00022806"/>
    </source>
</evidence>
<dbReference type="EMBL" id="CP115174">
    <property type="protein sequence ID" value="WBO21149.1"/>
    <property type="molecule type" value="Genomic_DNA"/>
</dbReference>
<evidence type="ECO:0000313" key="11">
    <source>
        <dbReference type="EMBL" id="WBO21149.1"/>
    </source>
</evidence>
<keyword evidence="4 11" id="KW-0347">Helicase</keyword>
<dbReference type="GO" id="GO:0016787">
    <property type="term" value="F:hydrolase activity"/>
    <property type="evidence" value="ECO:0007669"/>
    <property type="project" value="UniProtKB-KW"/>
</dbReference>
<dbReference type="InterPro" id="IPR012340">
    <property type="entry name" value="NA-bd_OB-fold"/>
</dbReference>
<dbReference type="InterPro" id="IPR027417">
    <property type="entry name" value="P-loop_NTPase"/>
</dbReference>
<evidence type="ECO:0000313" key="12">
    <source>
        <dbReference type="Proteomes" id="UP001210865"/>
    </source>
</evidence>
<dbReference type="Gene3D" id="3.40.50.300">
    <property type="entry name" value="P-loop containing nucleotide triphosphate hydrolases"/>
    <property type="match status" value="2"/>
</dbReference>
<dbReference type="InterPro" id="IPR014001">
    <property type="entry name" value="Helicase_ATP-bd"/>
</dbReference>
<dbReference type="PANTHER" id="PTHR47964:SF1">
    <property type="entry name" value="ATP-DEPENDENT DNA HELICASE HOMOLOG RECG, CHLOROPLASTIC"/>
    <property type="match status" value="1"/>
</dbReference>
<evidence type="ECO:0000256" key="8">
    <source>
        <dbReference type="ARBA" id="ARBA00049819"/>
    </source>
</evidence>
<dbReference type="Pfam" id="PF19833">
    <property type="entry name" value="RecG_dom3_C"/>
    <property type="match status" value="1"/>
</dbReference>
<dbReference type="PROSITE" id="PS51194">
    <property type="entry name" value="HELICASE_CTER"/>
    <property type="match status" value="1"/>
</dbReference>
<dbReference type="PANTHER" id="PTHR47964">
    <property type="entry name" value="ATP-DEPENDENT DNA HELICASE HOMOLOG RECG, CHLOROPLASTIC"/>
    <property type="match status" value="1"/>
</dbReference>
<keyword evidence="3 11" id="KW-0378">Hydrolase</keyword>